<feature type="compositionally biased region" description="Basic and acidic residues" evidence="1">
    <location>
        <begin position="1"/>
        <end position="21"/>
    </location>
</feature>
<evidence type="ECO:0000313" key="3">
    <source>
        <dbReference type="Proteomes" id="UP001209540"/>
    </source>
</evidence>
<dbReference type="EMBL" id="JAIXMP010000020">
    <property type="protein sequence ID" value="KAI9257340.1"/>
    <property type="molecule type" value="Genomic_DNA"/>
</dbReference>
<protein>
    <submittedName>
        <fullName evidence="2">Uncharacterized protein</fullName>
    </submittedName>
</protein>
<gene>
    <name evidence="2" type="ORF">BDA99DRAFT_516183</name>
</gene>
<organism evidence="2 3">
    <name type="scientific">Phascolomyces articulosus</name>
    <dbReference type="NCBI Taxonomy" id="60185"/>
    <lineage>
        <taxon>Eukaryota</taxon>
        <taxon>Fungi</taxon>
        <taxon>Fungi incertae sedis</taxon>
        <taxon>Mucoromycota</taxon>
        <taxon>Mucoromycotina</taxon>
        <taxon>Mucoromycetes</taxon>
        <taxon>Mucorales</taxon>
        <taxon>Lichtheimiaceae</taxon>
        <taxon>Phascolomyces</taxon>
    </lineage>
</organism>
<reference evidence="2" key="2">
    <citation type="submission" date="2023-02" db="EMBL/GenBank/DDBJ databases">
        <authorList>
            <consortium name="DOE Joint Genome Institute"/>
            <person name="Mondo S.J."/>
            <person name="Chang Y."/>
            <person name="Wang Y."/>
            <person name="Ahrendt S."/>
            <person name="Andreopoulos W."/>
            <person name="Barry K."/>
            <person name="Beard J."/>
            <person name="Benny G.L."/>
            <person name="Blankenship S."/>
            <person name="Bonito G."/>
            <person name="Cuomo C."/>
            <person name="Desiro A."/>
            <person name="Gervers K.A."/>
            <person name="Hundley H."/>
            <person name="Kuo A."/>
            <person name="LaButti K."/>
            <person name="Lang B.F."/>
            <person name="Lipzen A."/>
            <person name="O'Donnell K."/>
            <person name="Pangilinan J."/>
            <person name="Reynolds N."/>
            <person name="Sandor L."/>
            <person name="Smith M.W."/>
            <person name="Tsang A."/>
            <person name="Grigoriev I.V."/>
            <person name="Stajich J.E."/>
            <person name="Spatafora J.W."/>
        </authorList>
    </citation>
    <scope>NUCLEOTIDE SEQUENCE</scope>
    <source>
        <strain evidence="2">RSA 2281</strain>
    </source>
</reference>
<evidence type="ECO:0000256" key="1">
    <source>
        <dbReference type="SAM" id="MobiDB-lite"/>
    </source>
</evidence>
<comment type="caution">
    <text evidence="2">The sequence shown here is derived from an EMBL/GenBank/DDBJ whole genome shotgun (WGS) entry which is preliminary data.</text>
</comment>
<reference evidence="2" key="1">
    <citation type="journal article" date="2022" name="IScience">
        <title>Evolution of zygomycete secretomes and the origins of terrestrial fungal ecologies.</title>
        <authorList>
            <person name="Chang Y."/>
            <person name="Wang Y."/>
            <person name="Mondo S."/>
            <person name="Ahrendt S."/>
            <person name="Andreopoulos W."/>
            <person name="Barry K."/>
            <person name="Beard J."/>
            <person name="Benny G.L."/>
            <person name="Blankenship S."/>
            <person name="Bonito G."/>
            <person name="Cuomo C."/>
            <person name="Desiro A."/>
            <person name="Gervers K.A."/>
            <person name="Hundley H."/>
            <person name="Kuo A."/>
            <person name="LaButti K."/>
            <person name="Lang B.F."/>
            <person name="Lipzen A."/>
            <person name="O'Donnell K."/>
            <person name="Pangilinan J."/>
            <person name="Reynolds N."/>
            <person name="Sandor L."/>
            <person name="Smith M.E."/>
            <person name="Tsang A."/>
            <person name="Grigoriev I.V."/>
            <person name="Stajich J.E."/>
            <person name="Spatafora J.W."/>
        </authorList>
    </citation>
    <scope>NUCLEOTIDE SEQUENCE</scope>
    <source>
        <strain evidence="2">RSA 2281</strain>
    </source>
</reference>
<keyword evidence="3" id="KW-1185">Reference proteome</keyword>
<accession>A0AAD5K6F1</accession>
<proteinExistence type="predicted"/>
<dbReference type="Proteomes" id="UP001209540">
    <property type="component" value="Unassembled WGS sequence"/>
</dbReference>
<feature type="region of interest" description="Disordered" evidence="1">
    <location>
        <begin position="58"/>
        <end position="79"/>
    </location>
</feature>
<feature type="region of interest" description="Disordered" evidence="1">
    <location>
        <begin position="1"/>
        <end position="34"/>
    </location>
</feature>
<name>A0AAD5K6F1_9FUNG</name>
<dbReference type="AlphaFoldDB" id="A0AAD5K6F1"/>
<evidence type="ECO:0000313" key="2">
    <source>
        <dbReference type="EMBL" id="KAI9257340.1"/>
    </source>
</evidence>
<feature type="compositionally biased region" description="Polar residues" evidence="1">
    <location>
        <begin position="68"/>
        <end position="79"/>
    </location>
</feature>
<sequence length="103" mass="11961">MPKERRETKKTVKPYDRKKTSNEATPKRSKFNPKKIKLKNEELTDKLDNLMSDLSSHLNPAKKKKQEVSQGNMKSLEQVQAAQREFEKVNNDMEDAMGLLTKL</sequence>